<feature type="transmembrane region" description="Helical" evidence="10">
    <location>
        <begin position="109"/>
        <end position="137"/>
    </location>
</feature>
<keyword evidence="7 10" id="KW-0472">Membrane</keyword>
<evidence type="ECO:0000256" key="2">
    <source>
        <dbReference type="ARBA" id="ARBA00022516"/>
    </source>
</evidence>
<keyword evidence="1 10" id="KW-1003">Cell membrane</keyword>
<proteinExistence type="inferred from homology"/>
<dbReference type="PANTHER" id="PTHR30309">
    <property type="entry name" value="INNER MEMBRANE PROTEIN YGIH"/>
    <property type="match status" value="1"/>
</dbReference>
<keyword evidence="5 10" id="KW-1133">Transmembrane helix</keyword>
<dbReference type="AlphaFoldDB" id="A0A7G9G9U9"/>
<feature type="transmembrane region" description="Helical" evidence="10">
    <location>
        <begin position="157"/>
        <end position="177"/>
    </location>
</feature>
<name>A0A7G9G9U9_9FIRM</name>
<evidence type="ECO:0000313" key="11">
    <source>
        <dbReference type="EMBL" id="QNM07581.1"/>
    </source>
</evidence>
<dbReference type="InterPro" id="IPR003811">
    <property type="entry name" value="G3P_acylTferase_PlsY"/>
</dbReference>
<comment type="similarity">
    <text evidence="10">Belongs to the PlsY family.</text>
</comment>
<keyword evidence="3 10" id="KW-0808">Transferase</keyword>
<evidence type="ECO:0000256" key="6">
    <source>
        <dbReference type="ARBA" id="ARBA00023098"/>
    </source>
</evidence>
<organism evidence="11 12">
    <name type="scientific">Wansuia hejianensis</name>
    <dbReference type="NCBI Taxonomy" id="2763667"/>
    <lineage>
        <taxon>Bacteria</taxon>
        <taxon>Bacillati</taxon>
        <taxon>Bacillota</taxon>
        <taxon>Clostridia</taxon>
        <taxon>Lachnospirales</taxon>
        <taxon>Lachnospiraceae</taxon>
        <taxon>Wansuia</taxon>
    </lineage>
</organism>
<evidence type="ECO:0000256" key="4">
    <source>
        <dbReference type="ARBA" id="ARBA00022692"/>
    </source>
</evidence>
<keyword evidence="2 10" id="KW-0444">Lipid biosynthesis</keyword>
<evidence type="ECO:0000313" key="12">
    <source>
        <dbReference type="Proteomes" id="UP000515860"/>
    </source>
</evidence>
<comment type="catalytic activity">
    <reaction evidence="10">
        <text>an acyl phosphate + sn-glycerol 3-phosphate = a 1-acyl-sn-glycero-3-phosphate + phosphate</text>
        <dbReference type="Rhea" id="RHEA:34075"/>
        <dbReference type="ChEBI" id="CHEBI:43474"/>
        <dbReference type="ChEBI" id="CHEBI:57597"/>
        <dbReference type="ChEBI" id="CHEBI:57970"/>
        <dbReference type="ChEBI" id="CHEBI:59918"/>
        <dbReference type="EC" id="2.3.1.275"/>
    </reaction>
</comment>
<dbReference type="Proteomes" id="UP000515860">
    <property type="component" value="Chromosome"/>
</dbReference>
<keyword evidence="9 10" id="KW-1208">Phospholipid metabolism</keyword>
<protein>
    <recommendedName>
        <fullName evidence="10">Glycerol-3-phosphate acyltransferase</fullName>
    </recommendedName>
    <alternativeName>
        <fullName evidence="10">Acyl-PO4 G3P acyltransferase</fullName>
    </alternativeName>
    <alternativeName>
        <fullName evidence="10">Acyl-phosphate--glycerol-3-phosphate acyltransferase</fullName>
    </alternativeName>
    <alternativeName>
        <fullName evidence="10">G3P acyltransferase</fullName>
        <shortName evidence="10">GPAT</shortName>
        <ecNumber evidence="10">2.3.1.275</ecNumber>
    </alternativeName>
    <alternativeName>
        <fullName evidence="10">Lysophosphatidic acid synthase</fullName>
        <shortName evidence="10">LPA synthase</shortName>
    </alternativeName>
</protein>
<keyword evidence="4 10" id="KW-0812">Transmembrane</keyword>
<evidence type="ECO:0000256" key="3">
    <source>
        <dbReference type="ARBA" id="ARBA00022679"/>
    </source>
</evidence>
<keyword evidence="8 10" id="KW-0594">Phospholipid biosynthesis</keyword>
<evidence type="ECO:0000256" key="7">
    <source>
        <dbReference type="ARBA" id="ARBA00023136"/>
    </source>
</evidence>
<evidence type="ECO:0000256" key="9">
    <source>
        <dbReference type="ARBA" id="ARBA00023264"/>
    </source>
</evidence>
<dbReference type="RefSeq" id="WP_118644099.1">
    <property type="nucleotide sequence ID" value="NZ_CP060635.1"/>
</dbReference>
<dbReference type="GO" id="GO:0043772">
    <property type="term" value="F:acyl-phosphate glycerol-3-phosphate acyltransferase activity"/>
    <property type="evidence" value="ECO:0007669"/>
    <property type="project" value="UniProtKB-UniRule"/>
</dbReference>
<dbReference type="KEGG" id="whj:H9Q79_11675"/>
<sequence length="204" mass="21636">MERMISFLAGYLCGNFLTAELLSRKKAGKSAFGVGTGNPGMANMMRQYGFRDGLLVLAGDVGKTLLACLACRFLLFPSMQLPAALYSGLGCVTGHNFPAWHKFRGGKGVACTCAALVCISPLWGLLACIAGLVGVILTKYLPVGAVMIPAVFLFPAFGIYGAEAGIIAAVLALLMLIRHYPGLKNIPTGTEPQIDLLKRLRRGK</sequence>
<evidence type="ECO:0000256" key="5">
    <source>
        <dbReference type="ARBA" id="ARBA00022989"/>
    </source>
</evidence>
<comment type="pathway">
    <text evidence="10">Lipid metabolism; phospholipid metabolism.</text>
</comment>
<comment type="subunit">
    <text evidence="10">Probably interacts with PlsX.</text>
</comment>
<gene>
    <name evidence="10" type="primary">plsY</name>
    <name evidence="11" type="ORF">H9Q79_11675</name>
</gene>
<comment type="subcellular location">
    <subcellularLocation>
        <location evidence="10">Cell membrane</location>
        <topology evidence="10">Multi-pass membrane protein</topology>
    </subcellularLocation>
</comment>
<feature type="transmembrane region" description="Helical" evidence="10">
    <location>
        <begin position="54"/>
        <end position="75"/>
    </location>
</feature>
<dbReference type="HAMAP" id="MF_01043">
    <property type="entry name" value="PlsY"/>
    <property type="match status" value="1"/>
</dbReference>
<evidence type="ECO:0000256" key="8">
    <source>
        <dbReference type="ARBA" id="ARBA00023209"/>
    </source>
</evidence>
<keyword evidence="12" id="KW-1185">Reference proteome</keyword>
<dbReference type="UniPathway" id="UPA00085"/>
<dbReference type="PANTHER" id="PTHR30309:SF0">
    <property type="entry name" value="GLYCEROL-3-PHOSPHATE ACYLTRANSFERASE-RELATED"/>
    <property type="match status" value="1"/>
</dbReference>
<dbReference type="GO" id="GO:0008654">
    <property type="term" value="P:phospholipid biosynthetic process"/>
    <property type="evidence" value="ECO:0007669"/>
    <property type="project" value="UniProtKB-UniRule"/>
</dbReference>
<evidence type="ECO:0000256" key="10">
    <source>
        <dbReference type="HAMAP-Rule" id="MF_01043"/>
    </source>
</evidence>
<keyword evidence="6 10" id="KW-0443">Lipid metabolism</keyword>
<dbReference type="Pfam" id="PF02660">
    <property type="entry name" value="G3P_acyltransf"/>
    <property type="match status" value="1"/>
</dbReference>
<evidence type="ECO:0000256" key="1">
    <source>
        <dbReference type="ARBA" id="ARBA00022475"/>
    </source>
</evidence>
<reference evidence="11 12" key="1">
    <citation type="submission" date="2020-08" db="EMBL/GenBank/DDBJ databases">
        <authorList>
            <person name="Liu C."/>
            <person name="Sun Q."/>
        </authorList>
    </citation>
    <scope>NUCLEOTIDE SEQUENCE [LARGE SCALE GENOMIC DNA]</scope>
    <source>
        <strain evidence="11 12">NSJ-29</strain>
    </source>
</reference>
<accession>A0A7G9G9U9</accession>
<dbReference type="EC" id="2.3.1.275" evidence="10"/>
<dbReference type="GO" id="GO:0005886">
    <property type="term" value="C:plasma membrane"/>
    <property type="evidence" value="ECO:0007669"/>
    <property type="project" value="UniProtKB-SubCell"/>
</dbReference>
<keyword evidence="11" id="KW-0012">Acyltransferase</keyword>
<comment type="function">
    <text evidence="10">Catalyzes the transfer of an acyl group from acyl-phosphate (acyl-PO(4)) to glycerol-3-phosphate (G3P) to form lysophosphatidic acid (LPA). This enzyme utilizes acyl-phosphate as fatty acyl donor, but not acyl-CoA or acyl-ACP.</text>
</comment>
<feature type="transmembrane region" description="Helical" evidence="10">
    <location>
        <begin position="81"/>
        <end position="97"/>
    </location>
</feature>
<dbReference type="EMBL" id="CP060635">
    <property type="protein sequence ID" value="QNM07581.1"/>
    <property type="molecule type" value="Genomic_DNA"/>
</dbReference>
<dbReference type="SMART" id="SM01207">
    <property type="entry name" value="G3P_acyltransf"/>
    <property type="match status" value="1"/>
</dbReference>